<dbReference type="EMBL" id="CP003662">
    <property type="protein sequence ID" value="AFZ61283.1"/>
    <property type="molecule type" value="Genomic_DNA"/>
</dbReference>
<evidence type="ECO:0000313" key="1">
    <source>
        <dbReference type="EMBL" id="AFZ61283.1"/>
    </source>
</evidence>
<keyword evidence="2" id="KW-1185">Reference proteome</keyword>
<dbReference type="OrthoDB" id="495968at2"/>
<reference evidence="2" key="1">
    <citation type="journal article" date="2013" name="Proc. Natl. Acad. Sci. U.S.A.">
        <title>Improving the coverage of the cyanobacterial phylum using diversity-driven genome sequencing.</title>
        <authorList>
            <person name="Shih P.M."/>
            <person name="Wu D."/>
            <person name="Latifi A."/>
            <person name="Axen S.D."/>
            <person name="Fewer D.P."/>
            <person name="Talla E."/>
            <person name="Calteau A."/>
            <person name="Cai F."/>
            <person name="Tandeau de Marsac N."/>
            <person name="Rippka R."/>
            <person name="Herdman M."/>
            <person name="Sivonen K."/>
            <person name="Coursin T."/>
            <person name="Laurent T."/>
            <person name="Goodwin L."/>
            <person name="Nolan M."/>
            <person name="Davenport K.W."/>
            <person name="Han C.S."/>
            <person name="Rubin E.M."/>
            <person name="Eisen J.A."/>
            <person name="Woyke T."/>
            <person name="Gugger M."/>
            <person name="Kerfeld C.A."/>
        </authorList>
    </citation>
    <scope>NUCLEOTIDE SEQUENCE [LARGE SCALE GENOMIC DNA]</scope>
    <source>
        <strain evidence="2">ATCC 27899 / PCC 7122</strain>
    </source>
</reference>
<geneLocation type="plasmid" evidence="1 2">
    <name>pANACY.03</name>
</geneLocation>
<dbReference type="Proteomes" id="UP000010474">
    <property type="component" value="Plasmid pANACY.03"/>
</dbReference>
<name>K9ZPY8_ANACC</name>
<proteinExistence type="predicted"/>
<accession>K9ZPY8</accession>
<organism evidence="1 2">
    <name type="scientific">Anabaena cylindrica (strain ATCC 27899 / PCC 7122)</name>
    <dbReference type="NCBI Taxonomy" id="272123"/>
    <lineage>
        <taxon>Bacteria</taxon>
        <taxon>Bacillati</taxon>
        <taxon>Cyanobacteriota</taxon>
        <taxon>Cyanophyceae</taxon>
        <taxon>Nostocales</taxon>
        <taxon>Nostocaceae</taxon>
        <taxon>Anabaena</taxon>
    </lineage>
</organism>
<dbReference type="AlphaFoldDB" id="K9ZPY8"/>
<sequence>MKCTRCNSEDIYRKSKTDLTVWCNSCHHHWNVKQPAYPVQHFSLYKNKGLKGYHHIDVWLCPEDKTKYSFLLRYQNSLPYEFTNPDYPKSPFLKGKFDTPQEAINAGIEEIYKE</sequence>
<keyword evidence="1" id="KW-0614">Plasmid</keyword>
<evidence type="ECO:0000313" key="2">
    <source>
        <dbReference type="Proteomes" id="UP000010474"/>
    </source>
</evidence>
<dbReference type="HOGENOM" id="CLU_2115880_0_0_3"/>
<dbReference type="KEGG" id="acy:Anacy_6005"/>
<protein>
    <submittedName>
        <fullName evidence="1">Uncharacterized protein</fullName>
    </submittedName>
</protein>
<gene>
    <name evidence="1" type="ordered locus">Anacy_6005</name>
</gene>
<dbReference type="RefSeq" id="WP_015217752.1">
    <property type="nucleotide sequence ID" value="NC_019773.1"/>
</dbReference>